<dbReference type="OrthoDB" id="126293at2759"/>
<evidence type="ECO:0000313" key="2">
    <source>
        <dbReference type="EMBL" id="GMF14495.1"/>
    </source>
</evidence>
<name>A0A9W6WIK7_9STRA</name>
<evidence type="ECO:0000256" key="1">
    <source>
        <dbReference type="SAM" id="MobiDB-lite"/>
    </source>
</evidence>
<dbReference type="Proteomes" id="UP001165121">
    <property type="component" value="Unassembled WGS sequence"/>
</dbReference>
<feature type="region of interest" description="Disordered" evidence="1">
    <location>
        <begin position="196"/>
        <end position="215"/>
    </location>
</feature>
<comment type="caution">
    <text evidence="2">The sequence shown here is derived from an EMBL/GenBank/DDBJ whole genome shotgun (WGS) entry which is preliminary data.</text>
</comment>
<protein>
    <submittedName>
        <fullName evidence="2">Unnamed protein product</fullName>
    </submittedName>
</protein>
<proteinExistence type="predicted"/>
<dbReference type="AlphaFoldDB" id="A0A9W6WIK7"/>
<gene>
    <name evidence="2" type="ORF">Pfra01_000007400</name>
</gene>
<keyword evidence="3" id="KW-1185">Reference proteome</keyword>
<evidence type="ECO:0000313" key="3">
    <source>
        <dbReference type="Proteomes" id="UP001165121"/>
    </source>
</evidence>
<accession>A0A9W6WIK7</accession>
<sequence>MQCGRLELDMLFYIGTQLVHSGTSRLETSSFAQIRLEASDRIWIGLLYPSLLPQWSPVDPICQVQNPDGLDSQRQINETRSVWNRLSRELSGQAEGRRRSKLTLVPSESSSASGPARADMELQDVSVDDASDGGPTQESTSVDVDELTERAAAMQLESAPSPMPRPPGLQLQIPNPFEPSDQPVTDELMQTVGPASSGQRVAAAPALPQPPRFEGRTMQDRRNFMRRYEIYLTAINALQTQWGGAFAMPVGACIESRTKRMVARYEFNMAPHLITEEQWIEYFMKANTPSHVDYPSVDEAMKKLQMRTTWPEPESRIMNLQANLEALLDQFNLTEVTFEHEQRRIVKYLANALAPASFKAAIATKLSLHENKRYKNEVGLFCA</sequence>
<reference evidence="2" key="1">
    <citation type="submission" date="2023-04" db="EMBL/GenBank/DDBJ databases">
        <title>Phytophthora fragariaefolia NBRC 109709.</title>
        <authorList>
            <person name="Ichikawa N."/>
            <person name="Sato H."/>
            <person name="Tonouchi N."/>
        </authorList>
    </citation>
    <scope>NUCLEOTIDE SEQUENCE</scope>
    <source>
        <strain evidence="2">NBRC 109709</strain>
    </source>
</reference>
<dbReference type="EMBL" id="BSXT01000004">
    <property type="protein sequence ID" value="GMF14495.1"/>
    <property type="molecule type" value="Genomic_DNA"/>
</dbReference>
<organism evidence="2 3">
    <name type="scientific">Phytophthora fragariaefolia</name>
    <dbReference type="NCBI Taxonomy" id="1490495"/>
    <lineage>
        <taxon>Eukaryota</taxon>
        <taxon>Sar</taxon>
        <taxon>Stramenopiles</taxon>
        <taxon>Oomycota</taxon>
        <taxon>Peronosporomycetes</taxon>
        <taxon>Peronosporales</taxon>
        <taxon>Peronosporaceae</taxon>
        <taxon>Phytophthora</taxon>
    </lineage>
</organism>
<feature type="region of interest" description="Disordered" evidence="1">
    <location>
        <begin position="94"/>
        <end position="120"/>
    </location>
</feature>